<gene>
    <name evidence="1" type="ORF">AALB_0902</name>
</gene>
<name>R9PHN5_AGAAL</name>
<organism evidence="1 2">
    <name type="scientific">Agarivorans albus MKT 106</name>
    <dbReference type="NCBI Taxonomy" id="1331007"/>
    <lineage>
        <taxon>Bacteria</taxon>
        <taxon>Pseudomonadati</taxon>
        <taxon>Pseudomonadota</taxon>
        <taxon>Gammaproteobacteria</taxon>
        <taxon>Alteromonadales</taxon>
        <taxon>Alteromonadaceae</taxon>
        <taxon>Agarivorans</taxon>
    </lineage>
</organism>
<dbReference type="STRING" id="1331007.AALB_0902"/>
<comment type="caution">
    <text evidence="1">The sequence shown here is derived from an EMBL/GenBank/DDBJ whole genome shotgun (WGS) entry which is preliminary data.</text>
</comment>
<dbReference type="EMBL" id="BARX01000004">
    <property type="protein sequence ID" value="GAD00822.1"/>
    <property type="molecule type" value="Genomic_DNA"/>
</dbReference>
<protein>
    <submittedName>
        <fullName evidence="1">Transcriptional regulator</fullName>
    </submittedName>
</protein>
<keyword evidence="2" id="KW-1185">Reference proteome</keyword>
<dbReference type="SUPFAM" id="SSF46785">
    <property type="entry name" value="Winged helix' DNA-binding domain"/>
    <property type="match status" value="1"/>
</dbReference>
<evidence type="ECO:0000313" key="2">
    <source>
        <dbReference type="Proteomes" id="UP000014461"/>
    </source>
</evidence>
<dbReference type="InterPro" id="IPR036390">
    <property type="entry name" value="WH_DNA-bd_sf"/>
</dbReference>
<dbReference type="InterPro" id="IPR036388">
    <property type="entry name" value="WH-like_DNA-bd_sf"/>
</dbReference>
<evidence type="ECO:0000313" key="1">
    <source>
        <dbReference type="EMBL" id="GAD00822.1"/>
    </source>
</evidence>
<accession>R9PHN5</accession>
<sequence length="152" mass="16363">MGVAMVDSHALQLVMATSKIQDLTSNYLSKALSNKGYSSISPATLSFLSALDCGINFGSEIARNLGVSRQMVAKTVKDLSNKGYLEQREGVGKQKQILFTHQGELLMADARLLLAELDQHLANAIGKEHLGDLVNGFSQLEAVLSTKLNNEG</sequence>
<dbReference type="Gene3D" id="1.10.10.10">
    <property type="entry name" value="Winged helix-like DNA-binding domain superfamily/Winged helix DNA-binding domain"/>
    <property type="match status" value="1"/>
</dbReference>
<dbReference type="Proteomes" id="UP000014461">
    <property type="component" value="Unassembled WGS sequence"/>
</dbReference>
<reference evidence="1" key="1">
    <citation type="journal article" date="2013" name="Genome Announc.">
        <title>Draft Genome Sequence of Agarivorans albus Strain MKT 106T, an Agarolytic Marine Bacterium.</title>
        <authorList>
            <person name="Yasuike M."/>
            <person name="Nakamura Y."/>
            <person name="Kai W."/>
            <person name="Fujiwara A."/>
            <person name="Fukui Y."/>
            <person name="Satomi M."/>
            <person name="Sano M."/>
        </authorList>
    </citation>
    <scope>NUCLEOTIDE SEQUENCE [LARGE SCALE GENOMIC DNA]</scope>
</reference>
<dbReference type="AlphaFoldDB" id="R9PHN5"/>
<proteinExistence type="predicted"/>